<name>A0A1F5EIJ3_9BACT</name>
<dbReference type="Proteomes" id="UP000179003">
    <property type="component" value="Unassembled WGS sequence"/>
</dbReference>
<organism evidence="3 4">
    <name type="scientific">Candidatus Campbellbacteria bacterium RIFOXYC2_FULL_35_25</name>
    <dbReference type="NCBI Taxonomy" id="1797582"/>
    <lineage>
        <taxon>Bacteria</taxon>
        <taxon>Candidatus Campbelliibacteriota</taxon>
    </lineage>
</organism>
<evidence type="ECO:0000256" key="1">
    <source>
        <dbReference type="SAM" id="MobiDB-lite"/>
    </source>
</evidence>
<comment type="caution">
    <text evidence="3">The sequence shown here is derived from an EMBL/GenBank/DDBJ whole genome shotgun (WGS) entry which is preliminary data.</text>
</comment>
<dbReference type="Pfam" id="PF26449">
    <property type="entry name" value="DUF8128"/>
    <property type="match status" value="1"/>
</dbReference>
<dbReference type="AlphaFoldDB" id="A0A1F5EIJ3"/>
<evidence type="ECO:0000313" key="3">
    <source>
        <dbReference type="EMBL" id="OGD67150.1"/>
    </source>
</evidence>
<sequence length="478" mass="55108">MENFEQRKFNNPEEELQYLRKELSDRQQAERLSGNQENFEPKREERSIMETIQQYKEAKPEEVITEEFRLGAGEIEKIVLNLPPEEHDETMTKLLGLLEEKGIKNALMAVEELNNPHIEDDFHRVLIQYVKNGYIEKSGSKEKHKELRMTLFEIVLPEFSRGGERPDIQSLIAPMEQFYAGMLSIADQENLGYFSLEIAASNNSDDLVVYCTVPDNKIGLFEKQISAVFPGAKIKEKKDDFNIFRKDYSIKGANVLLHKRPFWGLKTYENFSNDPINVVLSSFSRLTRDEGAAIQFVVDTRKNNFNSKFQNGIRELQAGKSVTEAFGEYHLVLNLTNKLLNSFFSSPKKVEAPKDLKEAEKNKVKSVDQDAINNIQEKISHPILPVNIRVVVSAKGEVRADMILNEIESSFNQFTKPYGNNIIFVESLDKKLKNFLYNFSFRIFDNNTRVLLNTKELSTIFHFPSVKIKQTNIIESVE</sequence>
<feature type="region of interest" description="Disordered" evidence="1">
    <location>
        <begin position="25"/>
        <end position="44"/>
    </location>
</feature>
<evidence type="ECO:0000259" key="2">
    <source>
        <dbReference type="Pfam" id="PF26449"/>
    </source>
</evidence>
<feature type="domain" description="DUF8128" evidence="2">
    <location>
        <begin position="195"/>
        <end position="473"/>
    </location>
</feature>
<proteinExistence type="predicted"/>
<dbReference type="STRING" id="1797582.A2442_02005"/>
<reference evidence="3 4" key="1">
    <citation type="journal article" date="2016" name="Nat. Commun.">
        <title>Thousands of microbial genomes shed light on interconnected biogeochemical processes in an aquifer system.</title>
        <authorList>
            <person name="Anantharaman K."/>
            <person name="Brown C.T."/>
            <person name="Hug L.A."/>
            <person name="Sharon I."/>
            <person name="Castelle C.J."/>
            <person name="Probst A.J."/>
            <person name="Thomas B.C."/>
            <person name="Singh A."/>
            <person name="Wilkins M.J."/>
            <person name="Karaoz U."/>
            <person name="Brodie E.L."/>
            <person name="Williams K.H."/>
            <person name="Hubbard S.S."/>
            <person name="Banfield J.F."/>
        </authorList>
    </citation>
    <scope>NUCLEOTIDE SEQUENCE [LARGE SCALE GENOMIC DNA]</scope>
</reference>
<protein>
    <recommendedName>
        <fullName evidence="2">DUF8128 domain-containing protein</fullName>
    </recommendedName>
</protein>
<evidence type="ECO:0000313" key="4">
    <source>
        <dbReference type="Proteomes" id="UP000179003"/>
    </source>
</evidence>
<accession>A0A1F5EIJ3</accession>
<dbReference type="EMBL" id="MFAE01000008">
    <property type="protein sequence ID" value="OGD67150.1"/>
    <property type="molecule type" value="Genomic_DNA"/>
</dbReference>
<dbReference type="InterPro" id="IPR058441">
    <property type="entry name" value="DUF8128"/>
</dbReference>
<gene>
    <name evidence="3" type="ORF">A2442_02005</name>
</gene>